<proteinExistence type="predicted"/>
<comment type="caution">
    <text evidence="4">The sequence shown here is derived from an EMBL/GenBank/DDBJ whole genome shotgun (WGS) entry which is preliminary data.</text>
</comment>
<feature type="compositionally biased region" description="Low complexity" evidence="2">
    <location>
        <begin position="346"/>
        <end position="355"/>
    </location>
</feature>
<dbReference type="GO" id="GO:0005886">
    <property type="term" value="C:plasma membrane"/>
    <property type="evidence" value="ECO:0007669"/>
    <property type="project" value="TreeGrafter"/>
</dbReference>
<name>A0AAW0PVM8_9GOBI</name>
<keyword evidence="5" id="KW-1185">Reference proteome</keyword>
<feature type="compositionally biased region" description="Basic and acidic residues" evidence="2">
    <location>
        <begin position="151"/>
        <end position="160"/>
    </location>
</feature>
<dbReference type="AlphaFoldDB" id="A0AAW0PVM8"/>
<reference evidence="5" key="1">
    <citation type="submission" date="2024-04" db="EMBL/GenBank/DDBJ databases">
        <title>Salinicola lusitanus LLJ914,a marine bacterium isolated from the Okinawa Trough.</title>
        <authorList>
            <person name="Li J."/>
        </authorList>
    </citation>
    <scope>NUCLEOTIDE SEQUENCE [LARGE SCALE GENOMIC DNA]</scope>
</reference>
<evidence type="ECO:0000313" key="5">
    <source>
        <dbReference type="Proteomes" id="UP001460270"/>
    </source>
</evidence>
<dbReference type="GO" id="GO:0031175">
    <property type="term" value="P:neuron projection development"/>
    <property type="evidence" value="ECO:0007669"/>
    <property type="project" value="TreeGrafter"/>
</dbReference>
<feature type="region of interest" description="Disordered" evidence="2">
    <location>
        <begin position="43"/>
        <end position="255"/>
    </location>
</feature>
<feature type="compositionally biased region" description="Low complexity" evidence="2">
    <location>
        <begin position="59"/>
        <end position="76"/>
    </location>
</feature>
<feature type="compositionally biased region" description="Polar residues" evidence="2">
    <location>
        <begin position="177"/>
        <end position="213"/>
    </location>
</feature>
<evidence type="ECO:0000256" key="1">
    <source>
        <dbReference type="ARBA" id="ARBA00002358"/>
    </source>
</evidence>
<dbReference type="Proteomes" id="UP001460270">
    <property type="component" value="Unassembled WGS sequence"/>
</dbReference>
<feature type="compositionally biased region" description="Polar residues" evidence="2">
    <location>
        <begin position="226"/>
        <end position="242"/>
    </location>
</feature>
<gene>
    <name evidence="4" type="ORF">WMY93_006939</name>
</gene>
<feature type="region of interest" description="Disordered" evidence="2">
    <location>
        <begin position="308"/>
        <end position="385"/>
    </location>
</feature>
<sequence length="481" mass="51790">MGTNPKRTVTVQMVPQLAAVDTLGNKESNANWAKEPALTPLCPDPILTSSDHKPDTANVTTSKSTTKSDGTVGTDKPANGSAGEAVGKAKQHQPNMSCDGKDANANVTEKMSSQADTQINDCTVKDTEEVITQNSASKSVSSQNGNVTVRNTDKATHDEFISSPPMQNLESQLPAKSETTVTLKTSTQEPTITTASQVASSSHTSTTPNQLANEPNHPAAVKEATPPNSDSKQYTEASTMTSEPPPSPRIQRTTWKCKLWPTHSDKLTVEAELCPRQNSDLGAKPKDGSTVLCNTQPVYQINIEHSKHNKKGEEQAGNQKATTAEVPSSKSEASQEKGRVNAQSGTADTTKTEASTSKEESKAVSKEDSKKSDEDEKQKDKGVQDVVWDEQGMTWEVYGASVDPESLGFAIQIHLQSKIKEQERKLIAQASIRKSISDSPQRKKTNGGRAIFQVNDAKCQTAQLLRPPYSFFCPGLEPRGG</sequence>
<dbReference type="InterPro" id="IPR026646">
    <property type="entry name" value="GPRIN2-like/GPRIN3"/>
</dbReference>
<organism evidence="4 5">
    <name type="scientific">Mugilogobius chulae</name>
    <name type="common">yellowstripe goby</name>
    <dbReference type="NCBI Taxonomy" id="88201"/>
    <lineage>
        <taxon>Eukaryota</taxon>
        <taxon>Metazoa</taxon>
        <taxon>Chordata</taxon>
        <taxon>Craniata</taxon>
        <taxon>Vertebrata</taxon>
        <taxon>Euteleostomi</taxon>
        <taxon>Actinopterygii</taxon>
        <taxon>Neopterygii</taxon>
        <taxon>Teleostei</taxon>
        <taxon>Neoteleostei</taxon>
        <taxon>Acanthomorphata</taxon>
        <taxon>Gobiaria</taxon>
        <taxon>Gobiiformes</taxon>
        <taxon>Gobioidei</taxon>
        <taxon>Gobiidae</taxon>
        <taxon>Gobionellinae</taxon>
        <taxon>Mugilogobius</taxon>
    </lineage>
</organism>
<comment type="function">
    <text evidence="1">May be involved in neurite outgrowth.</text>
</comment>
<evidence type="ECO:0000256" key="2">
    <source>
        <dbReference type="SAM" id="MobiDB-lite"/>
    </source>
</evidence>
<feature type="domain" description="G protein-regulated inducer of neurite outgrowth C-terminal" evidence="3">
    <location>
        <begin position="349"/>
        <end position="453"/>
    </location>
</feature>
<dbReference type="PANTHER" id="PTHR15718:SF6">
    <property type="entry name" value="G PROTEIN-REGULATED INDUCER OF NEURITE OUTGROWTH 3"/>
    <property type="match status" value="1"/>
</dbReference>
<dbReference type="PANTHER" id="PTHR15718">
    <property type="entry name" value="G PROTEIN-REGULATED INDUCER OF NEURITE OUTGROWTH C-TERMINAL DOMAIN-CONTAINING PROTEIN"/>
    <property type="match status" value="1"/>
</dbReference>
<feature type="compositionally biased region" description="Polar residues" evidence="2">
    <location>
        <begin position="105"/>
        <end position="121"/>
    </location>
</feature>
<dbReference type="EMBL" id="JBBPFD010000004">
    <property type="protein sequence ID" value="KAK7930544.1"/>
    <property type="molecule type" value="Genomic_DNA"/>
</dbReference>
<dbReference type="Pfam" id="PF15235">
    <property type="entry name" value="GRIN_C"/>
    <property type="match status" value="1"/>
</dbReference>
<dbReference type="InterPro" id="IPR032745">
    <property type="entry name" value="GRIN_C"/>
</dbReference>
<protein>
    <recommendedName>
        <fullName evidence="3">G protein-regulated inducer of neurite outgrowth C-terminal domain-containing protein</fullName>
    </recommendedName>
</protein>
<accession>A0AAW0PVM8</accession>
<evidence type="ECO:0000259" key="3">
    <source>
        <dbReference type="Pfam" id="PF15235"/>
    </source>
</evidence>
<feature type="compositionally biased region" description="Polar residues" evidence="2">
    <location>
        <begin position="130"/>
        <end position="150"/>
    </location>
</feature>
<feature type="compositionally biased region" description="Polar residues" evidence="2">
    <location>
        <begin position="316"/>
        <end position="332"/>
    </location>
</feature>
<feature type="compositionally biased region" description="Basic and acidic residues" evidence="2">
    <location>
        <begin position="356"/>
        <end position="383"/>
    </location>
</feature>
<evidence type="ECO:0000313" key="4">
    <source>
        <dbReference type="EMBL" id="KAK7930544.1"/>
    </source>
</evidence>